<feature type="coiled-coil region" evidence="1">
    <location>
        <begin position="63"/>
        <end position="122"/>
    </location>
</feature>
<dbReference type="AlphaFoldDB" id="A0A3M7KWD8"/>
<dbReference type="PANTHER" id="PTHR46757:SF2">
    <property type="entry name" value="OS05G0346100 PROTEIN"/>
    <property type="match status" value="1"/>
</dbReference>
<proteinExistence type="predicted"/>
<organism evidence="2 3">
    <name type="scientific">Auxenochlorella protothecoides</name>
    <name type="common">Green microalga</name>
    <name type="synonym">Chlorella protothecoides</name>
    <dbReference type="NCBI Taxonomy" id="3075"/>
    <lineage>
        <taxon>Eukaryota</taxon>
        <taxon>Viridiplantae</taxon>
        <taxon>Chlorophyta</taxon>
        <taxon>core chlorophytes</taxon>
        <taxon>Trebouxiophyceae</taxon>
        <taxon>Chlorellales</taxon>
        <taxon>Chlorellaceae</taxon>
        <taxon>Auxenochlorella</taxon>
    </lineage>
</organism>
<gene>
    <name evidence="2" type="ORF">APUTEX25_002622</name>
</gene>
<dbReference type="PANTHER" id="PTHR46757">
    <property type="entry name" value="SORTING NEXIN-RELATED"/>
    <property type="match status" value="1"/>
</dbReference>
<comment type="caution">
    <text evidence="2">The sequence shown here is derived from an EMBL/GenBank/DDBJ whole genome shotgun (WGS) entry which is preliminary data.</text>
</comment>
<name>A0A3M7KWD8_AUXPR</name>
<dbReference type="Gene3D" id="1.20.1270.60">
    <property type="entry name" value="Arfaptin homology (AH) domain/BAR domain"/>
    <property type="match status" value="1"/>
</dbReference>
<accession>A0A3M7KWD8</accession>
<evidence type="ECO:0000256" key="1">
    <source>
        <dbReference type="SAM" id="Coils"/>
    </source>
</evidence>
<sequence>MGDLGMSLIKLANYEEAEGTRAGPYTDFGADARGIATESRRIGTAAIAALKEREAALLTEHLIQEDKEKKQQAAAALEEAGATRFGGNPSKARKFAQLENEIASAEAAIVAAHAEYEKVKSRNEEILQAALDEAPQTLG</sequence>
<dbReference type="InterPro" id="IPR027267">
    <property type="entry name" value="AH/BAR_dom_sf"/>
</dbReference>
<protein>
    <submittedName>
        <fullName evidence="2">Uncharacterized protein</fullName>
    </submittedName>
</protein>
<evidence type="ECO:0000313" key="3">
    <source>
        <dbReference type="Proteomes" id="UP000279271"/>
    </source>
</evidence>
<dbReference type="Proteomes" id="UP000279271">
    <property type="component" value="Unassembled WGS sequence"/>
</dbReference>
<dbReference type="EMBL" id="QOKY01000184">
    <property type="protein sequence ID" value="RMZ54045.1"/>
    <property type="molecule type" value="Genomic_DNA"/>
</dbReference>
<reference evidence="3" key="1">
    <citation type="journal article" date="2018" name="Algal Res.">
        <title>Characterization of plant carbon substrate utilization by Auxenochlorella protothecoides.</title>
        <authorList>
            <person name="Vogler B.W."/>
            <person name="Starkenburg S.R."/>
            <person name="Sudasinghe N."/>
            <person name="Schambach J.Y."/>
            <person name="Rollin J.A."/>
            <person name="Pattathil S."/>
            <person name="Barry A.N."/>
        </authorList>
    </citation>
    <scope>NUCLEOTIDE SEQUENCE [LARGE SCALE GENOMIC DNA]</scope>
    <source>
        <strain evidence="3">UTEX 25</strain>
    </source>
</reference>
<evidence type="ECO:0000313" key="2">
    <source>
        <dbReference type="EMBL" id="RMZ54045.1"/>
    </source>
</evidence>
<dbReference type="InterPro" id="IPR044279">
    <property type="entry name" value="SNX2A/B"/>
</dbReference>
<keyword evidence="1" id="KW-0175">Coiled coil</keyword>